<dbReference type="InterPro" id="IPR050461">
    <property type="entry name" value="Nitroreductase_HadB/RutE"/>
</dbReference>
<keyword evidence="3" id="KW-1185">Reference proteome</keyword>
<proteinExistence type="predicted"/>
<dbReference type="InterPro" id="IPR029479">
    <property type="entry name" value="Nitroreductase"/>
</dbReference>
<dbReference type="Proteomes" id="UP000642125">
    <property type="component" value="Unassembled WGS sequence"/>
</dbReference>
<evidence type="ECO:0000313" key="2">
    <source>
        <dbReference type="EMBL" id="GIG37181.1"/>
    </source>
</evidence>
<dbReference type="NCBIfam" id="NF003768">
    <property type="entry name" value="PRK05365.1"/>
    <property type="match status" value="1"/>
</dbReference>
<dbReference type="AlphaFoldDB" id="A0A919U479"/>
<accession>A0A919U479</accession>
<comment type="caution">
    <text evidence="2">The sequence shown here is derived from an EMBL/GenBank/DDBJ whole genome shotgun (WGS) entry which is preliminary data.</text>
</comment>
<dbReference type="Pfam" id="PF00881">
    <property type="entry name" value="Nitroreductase"/>
    <property type="match status" value="1"/>
</dbReference>
<evidence type="ECO:0000313" key="3">
    <source>
        <dbReference type="Proteomes" id="UP000642125"/>
    </source>
</evidence>
<sequence length="210" mass="22847">MSTDTAPLTDLRVPQEVVDLVFRDARTVNTFAEGEVTDEQVRAVWDVVRWGPTAMNSLPLRLLLVRSPEGRERLVAHMNEGNKAKTQRAPLSVVVAADLDFHEQLHRLAPHVPGARDNFAGVADVRARWSRDNAFLQAGYLIVGLRAAGLHVGPMTGFDAPGLDADLLAGSGWRSLMVLNVGTMPADADGTPASHPRQGRLDFEDVARTI</sequence>
<reference evidence="2" key="1">
    <citation type="submission" date="2021-01" db="EMBL/GenBank/DDBJ databases">
        <title>Whole genome shotgun sequence of Cellulomonas pakistanensis NBRC 110800.</title>
        <authorList>
            <person name="Komaki H."/>
            <person name="Tamura T."/>
        </authorList>
    </citation>
    <scope>NUCLEOTIDE SEQUENCE</scope>
    <source>
        <strain evidence="2">NBRC 110800</strain>
    </source>
</reference>
<feature type="domain" description="Nitroreductase" evidence="1">
    <location>
        <begin position="26"/>
        <end position="182"/>
    </location>
</feature>
<dbReference type="RefSeq" id="WP_203669174.1">
    <property type="nucleotide sequence ID" value="NZ_BONO01000019.1"/>
</dbReference>
<protein>
    <submittedName>
        <fullName evidence="2">Nitroreductase family protein</fullName>
    </submittedName>
</protein>
<dbReference type="InterPro" id="IPR000415">
    <property type="entry name" value="Nitroreductase-like"/>
</dbReference>
<organism evidence="2 3">
    <name type="scientific">Cellulomonas pakistanensis</name>
    <dbReference type="NCBI Taxonomy" id="992287"/>
    <lineage>
        <taxon>Bacteria</taxon>
        <taxon>Bacillati</taxon>
        <taxon>Actinomycetota</taxon>
        <taxon>Actinomycetes</taxon>
        <taxon>Micrococcales</taxon>
        <taxon>Cellulomonadaceae</taxon>
        <taxon>Cellulomonas</taxon>
    </lineage>
</organism>
<gene>
    <name evidence="2" type="ORF">Cpa01nite_25620</name>
</gene>
<evidence type="ECO:0000259" key="1">
    <source>
        <dbReference type="Pfam" id="PF00881"/>
    </source>
</evidence>
<dbReference type="SUPFAM" id="SSF55469">
    <property type="entry name" value="FMN-dependent nitroreductase-like"/>
    <property type="match status" value="1"/>
</dbReference>
<dbReference type="EMBL" id="BONO01000019">
    <property type="protein sequence ID" value="GIG37181.1"/>
    <property type="molecule type" value="Genomic_DNA"/>
</dbReference>
<dbReference type="Gene3D" id="3.40.109.10">
    <property type="entry name" value="NADH Oxidase"/>
    <property type="match status" value="1"/>
</dbReference>
<dbReference type="GO" id="GO:0016491">
    <property type="term" value="F:oxidoreductase activity"/>
    <property type="evidence" value="ECO:0007669"/>
    <property type="project" value="InterPro"/>
</dbReference>
<dbReference type="PANTHER" id="PTHR43543">
    <property type="entry name" value="MALONIC SEMIALDEHYDE REDUCTASE RUTE-RELATED"/>
    <property type="match status" value="1"/>
</dbReference>
<name>A0A919U479_9CELL</name>
<dbReference type="PANTHER" id="PTHR43543:SF1">
    <property type="entry name" value="MALONIC SEMIALDEHYDE REDUCTASE RUTE-RELATED"/>
    <property type="match status" value="1"/>
</dbReference>